<comment type="caution">
    <text evidence="1">The sequence shown here is derived from an EMBL/GenBank/DDBJ whole genome shotgun (WGS) entry which is preliminary data.</text>
</comment>
<dbReference type="AlphaFoldDB" id="A0A5B0M4K4"/>
<protein>
    <submittedName>
        <fullName evidence="1">Uncharacterized protein</fullName>
    </submittedName>
</protein>
<name>A0A5B0M4K4_PUCGR</name>
<keyword evidence="2" id="KW-1185">Reference proteome</keyword>
<sequence length="143" mass="16133">MSRLANAAGKLILIDPTALQLMTRTNPETFSTFYQSQDASHPEMRHTRLLSWIKVFIISSKANDPVPWFANQDYLAICIACHFAEWVTTSITQRSYMDLRACSLMMPTTICGLLLYASEKLFKGTSAETRSCIQSTSDLRTNL</sequence>
<gene>
    <name evidence="1" type="ORF">PGT21_006726</name>
</gene>
<dbReference type="EMBL" id="VSWC01000170">
    <property type="protein sequence ID" value="KAA1071421.1"/>
    <property type="molecule type" value="Genomic_DNA"/>
</dbReference>
<accession>A0A5B0M4K4</accession>
<evidence type="ECO:0000313" key="2">
    <source>
        <dbReference type="Proteomes" id="UP000324748"/>
    </source>
</evidence>
<reference evidence="1 2" key="1">
    <citation type="submission" date="2019-05" db="EMBL/GenBank/DDBJ databases">
        <title>Emergence of the Ug99 lineage of the wheat stem rust pathogen through somatic hybridization.</title>
        <authorList>
            <person name="Li F."/>
            <person name="Upadhyaya N.M."/>
            <person name="Sperschneider J."/>
            <person name="Matny O."/>
            <person name="Nguyen-Phuc H."/>
            <person name="Mago R."/>
            <person name="Raley C."/>
            <person name="Miller M.E."/>
            <person name="Silverstein K.A.T."/>
            <person name="Henningsen E."/>
            <person name="Hirsch C.D."/>
            <person name="Visser B."/>
            <person name="Pretorius Z.A."/>
            <person name="Steffenson B.J."/>
            <person name="Schwessinger B."/>
            <person name="Dodds P.N."/>
            <person name="Figueroa M."/>
        </authorList>
    </citation>
    <scope>NUCLEOTIDE SEQUENCE [LARGE SCALE GENOMIC DNA]</scope>
    <source>
        <strain evidence="1">21-0</strain>
    </source>
</reference>
<proteinExistence type="predicted"/>
<evidence type="ECO:0000313" key="1">
    <source>
        <dbReference type="EMBL" id="KAA1071421.1"/>
    </source>
</evidence>
<dbReference type="Proteomes" id="UP000324748">
    <property type="component" value="Unassembled WGS sequence"/>
</dbReference>
<organism evidence="1 2">
    <name type="scientific">Puccinia graminis f. sp. tritici</name>
    <dbReference type="NCBI Taxonomy" id="56615"/>
    <lineage>
        <taxon>Eukaryota</taxon>
        <taxon>Fungi</taxon>
        <taxon>Dikarya</taxon>
        <taxon>Basidiomycota</taxon>
        <taxon>Pucciniomycotina</taxon>
        <taxon>Pucciniomycetes</taxon>
        <taxon>Pucciniales</taxon>
        <taxon>Pucciniaceae</taxon>
        <taxon>Puccinia</taxon>
    </lineage>
</organism>